<keyword evidence="3" id="KW-0521">NADP</keyword>
<evidence type="ECO:0000256" key="4">
    <source>
        <dbReference type="ARBA" id="ARBA00022968"/>
    </source>
</evidence>
<dbReference type="SUPFAM" id="SSF51735">
    <property type="entry name" value="NAD(P)-binding Rossmann-fold domains"/>
    <property type="match status" value="1"/>
</dbReference>
<dbReference type="InterPro" id="IPR002347">
    <property type="entry name" value="SDR_fam"/>
</dbReference>
<feature type="transmembrane region" description="Helical" evidence="6">
    <location>
        <begin position="7"/>
        <end position="30"/>
    </location>
</feature>
<dbReference type="PANTHER" id="PTHR43391:SF76">
    <property type="entry name" value="11-BETA-HYDROXYSTEROID DEHYDROGENASE-LIKE 2-RELATED"/>
    <property type="match status" value="1"/>
</dbReference>
<dbReference type="PRINTS" id="PR00081">
    <property type="entry name" value="GDHRDH"/>
</dbReference>
<evidence type="ECO:0000313" key="7">
    <source>
        <dbReference type="EMBL" id="EEF51744.1"/>
    </source>
</evidence>
<dbReference type="Pfam" id="PF00106">
    <property type="entry name" value="adh_short"/>
    <property type="match status" value="1"/>
</dbReference>
<comment type="subcellular location">
    <subcellularLocation>
        <location evidence="1">Membrane</location>
        <topology evidence="1">Single-pass type II membrane protein</topology>
    </subcellularLocation>
</comment>
<keyword evidence="6" id="KW-0472">Membrane</keyword>
<keyword evidence="4" id="KW-0735">Signal-anchor</keyword>
<dbReference type="InterPro" id="IPR036291">
    <property type="entry name" value="NAD(P)-bd_dom_sf"/>
</dbReference>
<evidence type="ECO:0000256" key="6">
    <source>
        <dbReference type="SAM" id="Phobius"/>
    </source>
</evidence>
<evidence type="ECO:0000313" key="8">
    <source>
        <dbReference type="Proteomes" id="UP000008311"/>
    </source>
</evidence>
<dbReference type="InParanoid" id="B9RAB7"/>
<evidence type="ECO:0000256" key="1">
    <source>
        <dbReference type="ARBA" id="ARBA00004606"/>
    </source>
</evidence>
<proteinExistence type="inferred from homology"/>
<dbReference type="eggNOG" id="KOG1205">
    <property type="taxonomic scope" value="Eukaryota"/>
</dbReference>
<keyword evidence="6" id="KW-1133">Transmembrane helix</keyword>
<accession>B9RAB7</accession>
<evidence type="ECO:0000256" key="2">
    <source>
        <dbReference type="ARBA" id="ARBA00006484"/>
    </source>
</evidence>
<dbReference type="AlphaFoldDB" id="B9RAB7"/>
<dbReference type="GO" id="GO:0005829">
    <property type="term" value="C:cytosol"/>
    <property type="evidence" value="ECO:0000318"/>
    <property type="project" value="GO_Central"/>
</dbReference>
<comment type="similarity">
    <text evidence="2">Belongs to the short-chain dehydrogenases/reductases (SDR) family.</text>
</comment>
<keyword evidence="8" id="KW-1185">Reference proteome</keyword>
<name>B9RAB7_RICCO</name>
<dbReference type="PANTHER" id="PTHR43391">
    <property type="entry name" value="RETINOL DEHYDROGENASE-RELATED"/>
    <property type="match status" value="1"/>
</dbReference>
<keyword evidence="6" id="KW-0812">Transmembrane</keyword>
<dbReference type="STRING" id="3988.B9RAB7"/>
<reference evidence="8" key="1">
    <citation type="journal article" date="2010" name="Nat. Biotechnol.">
        <title>Draft genome sequence of the oilseed species Ricinus communis.</title>
        <authorList>
            <person name="Chan A.P."/>
            <person name="Crabtree J."/>
            <person name="Zhao Q."/>
            <person name="Lorenzi H."/>
            <person name="Orvis J."/>
            <person name="Puiu D."/>
            <person name="Melake-Berhan A."/>
            <person name="Jones K.M."/>
            <person name="Redman J."/>
            <person name="Chen G."/>
            <person name="Cahoon E.B."/>
            <person name="Gedil M."/>
            <person name="Stanke M."/>
            <person name="Haas B.J."/>
            <person name="Wortman J.R."/>
            <person name="Fraser-Liggett C.M."/>
            <person name="Ravel J."/>
            <person name="Rabinowicz P.D."/>
        </authorList>
    </citation>
    <scope>NUCLEOTIDE SEQUENCE [LARGE SCALE GENOMIC DNA]</scope>
    <source>
        <strain evidence="8">cv. Hale</strain>
    </source>
</reference>
<evidence type="ECO:0000256" key="3">
    <source>
        <dbReference type="ARBA" id="ARBA00022857"/>
    </source>
</evidence>
<dbReference type="Gene3D" id="3.40.50.720">
    <property type="entry name" value="NAD(P)-binding Rossmann-like Domain"/>
    <property type="match status" value="2"/>
</dbReference>
<keyword evidence="5" id="KW-0560">Oxidoreductase</keyword>
<dbReference type="GO" id="GO:0016491">
    <property type="term" value="F:oxidoreductase activity"/>
    <property type="evidence" value="ECO:0000318"/>
    <property type="project" value="GO_Central"/>
</dbReference>
<evidence type="ECO:0000256" key="5">
    <source>
        <dbReference type="ARBA" id="ARBA00023002"/>
    </source>
</evidence>
<gene>
    <name evidence="7" type="ORF">RCOM_1505150</name>
</gene>
<dbReference type="Proteomes" id="UP000008311">
    <property type="component" value="Unassembled WGS sequence"/>
</dbReference>
<protein>
    <submittedName>
        <fullName evidence="7">Glucose 1-dehydrogenase, putative</fullName>
    </submittedName>
</protein>
<sequence length="323" mass="36004">MDLINQLMNIVFTPLATAALFFFLPPYLFFKCLLHTWRTIFSEDVAGKVVLITGASSGIGEHLAYEYAKRGARLALVARRENRLLQVASIAEEIGSPDAIIIPGDVSKVEDCEDFVNATVKHFGQLDHLVTNAGVFPVSMFEDIPDITEIAPAMASKAAMVSMFESLRIELGSEIGITIVNPGLIESEMTEGKCLNQHGRLKVDKEMRDVEISVVPLESTPRCAKAIVKAACRGDKYLTVPTWYLAMFFFKMFSPDVVEWSNRFFLIPPPGHSDSDAISKKVVDLARKIKEFVTPNVGMDRMIEFPEFLTPNMDNGNFRHHAE</sequence>
<dbReference type="GO" id="GO:0016020">
    <property type="term" value="C:membrane"/>
    <property type="evidence" value="ECO:0007669"/>
    <property type="project" value="UniProtKB-SubCell"/>
</dbReference>
<dbReference type="EMBL" id="EQ973773">
    <property type="protein sequence ID" value="EEF51744.1"/>
    <property type="molecule type" value="Genomic_DNA"/>
</dbReference>
<organism evidence="7 8">
    <name type="scientific">Ricinus communis</name>
    <name type="common">Castor bean</name>
    <dbReference type="NCBI Taxonomy" id="3988"/>
    <lineage>
        <taxon>Eukaryota</taxon>
        <taxon>Viridiplantae</taxon>
        <taxon>Streptophyta</taxon>
        <taxon>Embryophyta</taxon>
        <taxon>Tracheophyta</taxon>
        <taxon>Spermatophyta</taxon>
        <taxon>Magnoliopsida</taxon>
        <taxon>eudicotyledons</taxon>
        <taxon>Gunneridae</taxon>
        <taxon>Pentapetalae</taxon>
        <taxon>rosids</taxon>
        <taxon>fabids</taxon>
        <taxon>Malpighiales</taxon>
        <taxon>Euphorbiaceae</taxon>
        <taxon>Acalyphoideae</taxon>
        <taxon>Acalypheae</taxon>
        <taxon>Ricinus</taxon>
    </lineage>
</organism>